<feature type="region of interest" description="Disordered" evidence="11">
    <location>
        <begin position="522"/>
        <end position="541"/>
    </location>
</feature>
<dbReference type="RefSeq" id="WP_152100935.1">
    <property type="nucleotide sequence ID" value="NZ_AP021861.1"/>
</dbReference>
<reference evidence="14" key="1">
    <citation type="submission" date="2019-10" db="EMBL/GenBank/DDBJ databases">
        <title>Lacipirellula parvula gen. nov., sp. nov., representing a lineage of planctomycetes widespread in freshwater anoxic habitats, and description of the family Lacipirellulaceae.</title>
        <authorList>
            <person name="Dedysh S.N."/>
            <person name="Kulichevskaya I.S."/>
            <person name="Beletsky A.V."/>
            <person name="Rakitin A.L."/>
            <person name="Mardanov A.V."/>
            <person name="Ivanova A.A."/>
            <person name="Saltykova V.X."/>
            <person name="Rijpstra W.I.C."/>
            <person name="Sinninghe Damste J.S."/>
            <person name="Ravin N.V."/>
        </authorList>
    </citation>
    <scope>NUCLEOTIDE SEQUENCE [LARGE SCALE GENOMIC DNA]</scope>
    <source>
        <strain evidence="14">PX69</strain>
    </source>
</reference>
<dbReference type="GO" id="GO:0006508">
    <property type="term" value="P:proteolysis"/>
    <property type="evidence" value="ECO:0007669"/>
    <property type="project" value="UniProtKB-KW"/>
</dbReference>
<dbReference type="EC" id="3.4.11.10" evidence="13"/>
<evidence type="ECO:0000256" key="6">
    <source>
        <dbReference type="ARBA" id="ARBA00022723"/>
    </source>
</evidence>
<gene>
    <name evidence="13" type="ORF">PLANPX_5198</name>
</gene>
<keyword evidence="8" id="KW-0862">Zinc</keyword>
<keyword evidence="4" id="KW-0964">Secreted</keyword>
<evidence type="ECO:0000313" key="14">
    <source>
        <dbReference type="Proteomes" id="UP000326837"/>
    </source>
</evidence>
<evidence type="ECO:0000256" key="8">
    <source>
        <dbReference type="ARBA" id="ARBA00022833"/>
    </source>
</evidence>
<organism evidence="13 14">
    <name type="scientific">Lacipirellula parvula</name>
    <dbReference type="NCBI Taxonomy" id="2650471"/>
    <lineage>
        <taxon>Bacteria</taxon>
        <taxon>Pseudomonadati</taxon>
        <taxon>Planctomycetota</taxon>
        <taxon>Planctomycetia</taxon>
        <taxon>Pirellulales</taxon>
        <taxon>Lacipirellulaceae</taxon>
        <taxon>Lacipirellula</taxon>
    </lineage>
</organism>
<keyword evidence="7 13" id="KW-0378">Hydrolase</keyword>
<dbReference type="GO" id="GO:0008270">
    <property type="term" value="F:zinc ion binding"/>
    <property type="evidence" value="ECO:0007669"/>
    <property type="project" value="InterPro"/>
</dbReference>
<keyword evidence="9" id="KW-0482">Metalloprotease</keyword>
<dbReference type="Pfam" id="PF02128">
    <property type="entry name" value="Peptidase_M36"/>
    <property type="match status" value="1"/>
</dbReference>
<evidence type="ECO:0000256" key="11">
    <source>
        <dbReference type="SAM" id="MobiDB-lite"/>
    </source>
</evidence>
<comment type="similarity">
    <text evidence="3">Belongs to the peptidase M36 family.</text>
</comment>
<dbReference type="InterPro" id="IPR001842">
    <property type="entry name" value="Peptidase_M36"/>
</dbReference>
<dbReference type="SUPFAM" id="SSF55486">
    <property type="entry name" value="Metalloproteases ('zincins'), catalytic domain"/>
    <property type="match status" value="1"/>
</dbReference>
<feature type="domain" description="Peptidase M28" evidence="12">
    <location>
        <begin position="363"/>
        <end position="587"/>
    </location>
</feature>
<evidence type="ECO:0000256" key="2">
    <source>
        <dbReference type="ARBA" id="ARBA00004613"/>
    </source>
</evidence>
<dbReference type="Gene3D" id="3.10.170.10">
    <property type="match status" value="1"/>
</dbReference>
<comment type="subcellular location">
    <subcellularLocation>
        <location evidence="2">Secreted</location>
    </subcellularLocation>
</comment>
<keyword evidence="13" id="KW-0031">Aminopeptidase</keyword>
<dbReference type="PANTHER" id="PTHR33478">
    <property type="entry name" value="EXTRACELLULAR METALLOPROTEINASE MEP"/>
    <property type="match status" value="1"/>
</dbReference>
<dbReference type="Pfam" id="PF04389">
    <property type="entry name" value="Peptidase_M28"/>
    <property type="match status" value="1"/>
</dbReference>
<keyword evidence="10" id="KW-0865">Zymogen</keyword>
<evidence type="ECO:0000256" key="3">
    <source>
        <dbReference type="ARBA" id="ARBA00006006"/>
    </source>
</evidence>
<dbReference type="Proteomes" id="UP000326837">
    <property type="component" value="Chromosome"/>
</dbReference>
<dbReference type="GO" id="GO:0005615">
    <property type="term" value="C:extracellular space"/>
    <property type="evidence" value="ECO:0007669"/>
    <property type="project" value="InterPro"/>
</dbReference>
<dbReference type="Gene3D" id="3.40.630.10">
    <property type="entry name" value="Zn peptidases"/>
    <property type="match status" value="1"/>
</dbReference>
<sequence>MRKALTDCGLYKFFDPDLLVYSSIFPPSDPNSGEAIKPKPDPSIFRYAVGLTELEANHCVFVGEDALERGGAISAGMRVAPDPRLAEDVLENVPLRYLRIGAPQGEEGNSWFSNLQDLPIVALGLLAGKVLAIASAKTAANLDDAGYDVIRLGAPNAPDATDVYLLRDDARVNIAAEGFAAAKDGKEGSSSQFFGASRHADAGHDSNADAFTGNREGTADEPWNWVLMSDYSGLLVGIPAGETIESFHFTGSRHGHTLKLMPSPHRLREFTAGVGFGPATTFRDLRSDEIDQLSQLDAEHIRLNLDRFVGLADVGDGNGPIRSRHIKHPDNRRAVQALAAEFENLGLSTRFHRFTHEGSSLDNVEAELPGIDNEIILITAHLDSTAAEGDAIFRPSQDAAPGADDDGSGVAAALSLARIIFEKSTARQLQRTVRFVLFNAEEQGLVGSQAYASEAADRGDHIVAVFQMDMIGYTGDNQTSPRPFEIHIGHQSDAMTTASRPLADLIRRFQPSVATDLLPPQVYDNTHPPGGDPAAGRSDHASFHDHGYPACVLSEDFFVGPDTTSPAPQDNPNYHKPGDTSVEYDYAAQIARCIGAAVFVIADPADAADSFDSQSSLGVHSMSSYLNIDKAREARKSSSFAEGRSTDGFQNFLLNDPALKGEAPPVVSGANLLTGTSRRIVLNRPAGFGIPEDATPAGRISQALALVRHIDAAQSSESHVGNRRFASYLGDDSTTEDQPGAADFFADPVVQQIASGDQFVYLNQHYRGIPVFTMARTVRFASKGSAVELTGDHAPYISPSLEVRPAVPAADAVRAAVQYISEHQAEDDTPDEYGQLHPASQINLQAFSPVVHARFSSPSQPIIYEAQGLGATVPASLVVYMSGIEAPRLAWDILVTLPLGERQYRVLVPADEQDGELLYVRQVSTTMGKTPGHEPEPKVWATDAAVAARTADAANTPQPPATPSYAAAAPATAAGTAVSAGVYFPSPASSSLQDTSFPLDVSKYPLGITTPPAALNLSWVDAGQAYAVGPNAIAVRGFGSPNLPSKRLKGDDSVTGKLTFNSSDPVDQQLANIFFFCNYIHDFFFLLGFDVAAGNFEGDDGVIARSHPGPVAGTANMLTHPDHQRPVMNMGLVAGVNRHTAFDADVVFHEYVHGVSNRLVGGPMNALALEAEQSGSMGEGWSDYFALTIQNYSSPGQERTTTGDWVVDQPGVGIRSAPYDDKYHSDFGDMATVFELQEVHNAGEIWCACLMHLTRKMVTALGNRDRAYRECWQIVVDSFKVCPANPSFIDARDAILTALEGRHTAQKLNAAEFQDCRKAAWTAFAGFGMGAKAPNNGSDFASAISDNHLPQDLGGTVVARTKKPRPSGWTSAKPLNGTTPPENNLQQIQRLVAGLSAREKAKLFSALKDA</sequence>
<keyword evidence="5" id="KW-0645">Protease</keyword>
<comment type="cofactor">
    <cofactor evidence="1">
        <name>Zn(2+)</name>
        <dbReference type="ChEBI" id="CHEBI:29105"/>
    </cofactor>
</comment>
<evidence type="ECO:0000256" key="1">
    <source>
        <dbReference type="ARBA" id="ARBA00001947"/>
    </source>
</evidence>
<name>A0A5K7XLN6_9BACT</name>
<dbReference type="InterPro" id="IPR050371">
    <property type="entry name" value="Fungal_virulence_M36"/>
</dbReference>
<keyword evidence="14" id="KW-1185">Reference proteome</keyword>
<dbReference type="InterPro" id="IPR027268">
    <property type="entry name" value="Peptidase_M4/M1_CTD_sf"/>
</dbReference>
<protein>
    <submittedName>
        <fullName evidence="13">Bacterial leucyl aminopeptidase</fullName>
        <ecNumber evidence="13">3.4.11.10</ecNumber>
    </submittedName>
</protein>
<evidence type="ECO:0000259" key="12">
    <source>
        <dbReference type="Pfam" id="PF04389"/>
    </source>
</evidence>
<dbReference type="InterPro" id="IPR023214">
    <property type="entry name" value="HAD_sf"/>
</dbReference>
<dbReference type="PANTHER" id="PTHR33478:SF1">
    <property type="entry name" value="EXTRACELLULAR METALLOPROTEINASE MEP"/>
    <property type="match status" value="1"/>
</dbReference>
<evidence type="ECO:0000256" key="7">
    <source>
        <dbReference type="ARBA" id="ARBA00022801"/>
    </source>
</evidence>
<evidence type="ECO:0000256" key="4">
    <source>
        <dbReference type="ARBA" id="ARBA00022525"/>
    </source>
</evidence>
<dbReference type="EMBL" id="AP021861">
    <property type="protein sequence ID" value="BBO35586.1"/>
    <property type="molecule type" value="Genomic_DNA"/>
</dbReference>
<evidence type="ECO:0000256" key="10">
    <source>
        <dbReference type="ARBA" id="ARBA00023145"/>
    </source>
</evidence>
<evidence type="ECO:0000313" key="13">
    <source>
        <dbReference type="EMBL" id="BBO35586.1"/>
    </source>
</evidence>
<dbReference type="SUPFAM" id="SSF56784">
    <property type="entry name" value="HAD-like"/>
    <property type="match status" value="1"/>
</dbReference>
<feature type="region of interest" description="Disordered" evidence="11">
    <location>
        <begin position="1358"/>
        <end position="1383"/>
    </location>
</feature>
<evidence type="ECO:0000256" key="5">
    <source>
        <dbReference type="ARBA" id="ARBA00022670"/>
    </source>
</evidence>
<proteinExistence type="inferred from homology"/>
<dbReference type="KEGG" id="lpav:PLANPX_5198"/>
<dbReference type="InterPro" id="IPR036412">
    <property type="entry name" value="HAD-like_sf"/>
</dbReference>
<dbReference type="SUPFAM" id="SSF53187">
    <property type="entry name" value="Zn-dependent exopeptidases"/>
    <property type="match status" value="1"/>
</dbReference>
<dbReference type="Gene3D" id="3.40.50.1000">
    <property type="entry name" value="HAD superfamily/HAD-like"/>
    <property type="match status" value="1"/>
</dbReference>
<dbReference type="InterPro" id="IPR007484">
    <property type="entry name" value="Peptidase_M28"/>
</dbReference>
<dbReference type="Gene3D" id="1.10.390.10">
    <property type="entry name" value="Neutral Protease Domain 2"/>
    <property type="match status" value="1"/>
</dbReference>
<accession>A0A5K7XLN6</accession>
<keyword evidence="6" id="KW-0479">Metal-binding</keyword>
<evidence type="ECO:0000256" key="9">
    <source>
        <dbReference type="ARBA" id="ARBA00023049"/>
    </source>
</evidence>
<dbReference type="GO" id="GO:0004177">
    <property type="term" value="F:aminopeptidase activity"/>
    <property type="evidence" value="ECO:0007669"/>
    <property type="project" value="UniProtKB-KW"/>
</dbReference>
<dbReference type="GO" id="GO:0004222">
    <property type="term" value="F:metalloendopeptidase activity"/>
    <property type="evidence" value="ECO:0007669"/>
    <property type="project" value="InterPro"/>
</dbReference>